<dbReference type="Proteomes" id="UP000242662">
    <property type="component" value="Unassembled WGS sequence"/>
</dbReference>
<keyword evidence="1" id="KW-0472">Membrane</keyword>
<proteinExistence type="predicted"/>
<dbReference type="InterPro" id="IPR025620">
    <property type="entry name" value="YlaH"/>
</dbReference>
<organism evidence="2 3">
    <name type="scientific">Shouchella lonarensis</name>
    <dbReference type="NCBI Taxonomy" id="1464122"/>
    <lineage>
        <taxon>Bacteria</taxon>
        <taxon>Bacillati</taxon>
        <taxon>Bacillota</taxon>
        <taxon>Bacilli</taxon>
        <taxon>Bacillales</taxon>
        <taxon>Bacillaceae</taxon>
        <taxon>Shouchella</taxon>
    </lineage>
</organism>
<feature type="transmembrane region" description="Helical" evidence="1">
    <location>
        <begin position="57"/>
        <end position="73"/>
    </location>
</feature>
<name>A0A1G6KRN7_9BACI</name>
<evidence type="ECO:0000313" key="3">
    <source>
        <dbReference type="Proteomes" id="UP000242662"/>
    </source>
</evidence>
<dbReference type="EMBL" id="FMYM01000007">
    <property type="protein sequence ID" value="SDC33720.1"/>
    <property type="molecule type" value="Genomic_DNA"/>
</dbReference>
<sequence>MFFVAAGTTSGKTLPWLLQATEENPWIGFWAFILTVALTMLVFHLGFARKLPLLKRLIVYTMLVLGSFFLWFLEFIFGAPIIAVLAISAVVLGIYRFRLHLHRKGDEKAQR</sequence>
<dbReference type="RefSeq" id="WP_090775941.1">
    <property type="nucleotide sequence ID" value="NZ_FMYM01000007.1"/>
</dbReference>
<dbReference type="STRING" id="1464122.SAMN05421737_107130"/>
<dbReference type="Pfam" id="PF14036">
    <property type="entry name" value="YlaH"/>
    <property type="match status" value="1"/>
</dbReference>
<feature type="transmembrane region" description="Helical" evidence="1">
    <location>
        <begin position="79"/>
        <end position="97"/>
    </location>
</feature>
<protein>
    <submittedName>
        <fullName evidence="2">YlaH-like protein</fullName>
    </submittedName>
</protein>
<dbReference type="AlphaFoldDB" id="A0A1G6KRN7"/>
<keyword evidence="1" id="KW-1133">Transmembrane helix</keyword>
<evidence type="ECO:0000313" key="2">
    <source>
        <dbReference type="EMBL" id="SDC33720.1"/>
    </source>
</evidence>
<feature type="transmembrane region" description="Helical" evidence="1">
    <location>
        <begin position="26"/>
        <end position="45"/>
    </location>
</feature>
<gene>
    <name evidence="2" type="ORF">SAMN05421737_107130</name>
</gene>
<reference evidence="3" key="1">
    <citation type="submission" date="2016-09" db="EMBL/GenBank/DDBJ databases">
        <authorList>
            <person name="Varghese N."/>
            <person name="Submissions S."/>
        </authorList>
    </citation>
    <scope>NUCLEOTIDE SEQUENCE [LARGE SCALE GENOMIC DNA]</scope>
    <source>
        <strain evidence="3">25nlg</strain>
    </source>
</reference>
<evidence type="ECO:0000256" key="1">
    <source>
        <dbReference type="SAM" id="Phobius"/>
    </source>
</evidence>
<accession>A0A1G6KRN7</accession>
<dbReference type="OrthoDB" id="2680377at2"/>
<keyword evidence="1" id="KW-0812">Transmembrane</keyword>
<keyword evidence="3" id="KW-1185">Reference proteome</keyword>